<accession>A0AAD4LQ89</accession>
<name>A0AAD4LQ89_9AGAM</name>
<dbReference type="CDD" id="cd07067">
    <property type="entry name" value="HP_PGM_like"/>
    <property type="match status" value="1"/>
</dbReference>
<keyword evidence="1" id="KW-0378">Hydrolase</keyword>
<evidence type="ECO:0000256" key="2">
    <source>
        <dbReference type="PIRSR" id="PIRSR613078-1"/>
    </source>
</evidence>
<dbReference type="Proteomes" id="UP001201163">
    <property type="component" value="Unassembled WGS sequence"/>
</dbReference>
<reference evidence="4" key="1">
    <citation type="submission" date="2022-01" db="EMBL/GenBank/DDBJ databases">
        <title>Comparative genomics reveals a dynamic genome evolution in the ectomycorrhizal milk-cap (Lactarius) mushrooms.</title>
        <authorList>
            <consortium name="DOE Joint Genome Institute"/>
            <person name="Lebreton A."/>
            <person name="Tang N."/>
            <person name="Kuo A."/>
            <person name="LaButti K."/>
            <person name="Drula E."/>
            <person name="Barry K."/>
            <person name="Clum A."/>
            <person name="Lipzen A."/>
            <person name="Mousain D."/>
            <person name="Ng V."/>
            <person name="Wang R."/>
            <person name="Wang X."/>
            <person name="Dai Y."/>
            <person name="Henrissat B."/>
            <person name="Grigoriev I.V."/>
            <person name="Guerin-Laguette A."/>
            <person name="Yu F."/>
            <person name="Martin F.M."/>
        </authorList>
    </citation>
    <scope>NUCLEOTIDE SEQUENCE</scope>
    <source>
        <strain evidence="4">QP</strain>
    </source>
</reference>
<dbReference type="EMBL" id="JAKELL010000004">
    <property type="protein sequence ID" value="KAH8999526.1"/>
    <property type="molecule type" value="Genomic_DNA"/>
</dbReference>
<gene>
    <name evidence="4" type="ORF">EDB92DRAFT_973264</name>
</gene>
<dbReference type="GO" id="GO:0005829">
    <property type="term" value="C:cytosol"/>
    <property type="evidence" value="ECO:0007669"/>
    <property type="project" value="TreeGrafter"/>
</dbReference>
<dbReference type="GO" id="GO:0045820">
    <property type="term" value="P:negative regulation of glycolytic process"/>
    <property type="evidence" value="ECO:0007669"/>
    <property type="project" value="TreeGrafter"/>
</dbReference>
<feature type="binding site" evidence="3">
    <location>
        <position position="61"/>
    </location>
    <ligand>
        <name>substrate</name>
    </ligand>
</feature>
<dbReference type="GO" id="GO:0004331">
    <property type="term" value="F:fructose-2,6-bisphosphate 2-phosphatase activity"/>
    <property type="evidence" value="ECO:0007669"/>
    <property type="project" value="TreeGrafter"/>
</dbReference>
<proteinExistence type="predicted"/>
<dbReference type="SUPFAM" id="SSF53254">
    <property type="entry name" value="Phosphoglycerate mutase-like"/>
    <property type="match status" value="1"/>
</dbReference>
<evidence type="ECO:0000313" key="4">
    <source>
        <dbReference type="EMBL" id="KAH8999526.1"/>
    </source>
</evidence>
<dbReference type="PANTHER" id="PTHR46517:SF1">
    <property type="entry name" value="FRUCTOSE-2,6-BISPHOSPHATASE TIGAR"/>
    <property type="match status" value="1"/>
</dbReference>
<sequence>MSDSVIVTFIRHAQSTDNNTSMWTGWKDAPLSKRGIDQARTLGESFVDTHFTAIYTSDLKRAFSTAQVLYDHQKDPKPSFKSSELLREQNFGLATGKYSLPANPALTFQENAARGAYPDCYSDDDRFPEGESIKDVAKRAKIALTKFVLPHVWQAAKEGKTGIHVAIVSHGLCISELISELLEMGANKSRRIIHNLSNTGWTRVVINTEGAQEGQPKDVDKEPPVLVMRITDVNYNKHTY</sequence>
<comment type="caution">
    <text evidence="4">The sequence shown here is derived from an EMBL/GenBank/DDBJ whole genome shotgun (WGS) entry which is preliminary data.</text>
</comment>
<organism evidence="4 5">
    <name type="scientific">Lactarius akahatsu</name>
    <dbReference type="NCBI Taxonomy" id="416441"/>
    <lineage>
        <taxon>Eukaryota</taxon>
        <taxon>Fungi</taxon>
        <taxon>Dikarya</taxon>
        <taxon>Basidiomycota</taxon>
        <taxon>Agaricomycotina</taxon>
        <taxon>Agaricomycetes</taxon>
        <taxon>Russulales</taxon>
        <taxon>Russulaceae</taxon>
        <taxon>Lactarius</taxon>
    </lineage>
</organism>
<evidence type="ECO:0000256" key="3">
    <source>
        <dbReference type="PIRSR" id="PIRSR613078-2"/>
    </source>
</evidence>
<feature type="active site" description="Proton donor/acceptor" evidence="2">
    <location>
        <position position="88"/>
    </location>
</feature>
<dbReference type="PANTHER" id="PTHR46517">
    <property type="entry name" value="FRUCTOSE-2,6-BISPHOSPHATASE TIGAR"/>
    <property type="match status" value="1"/>
</dbReference>
<feature type="active site" description="Tele-phosphohistidine intermediate" evidence="2">
    <location>
        <position position="12"/>
    </location>
</feature>
<feature type="binding site" evidence="3">
    <location>
        <begin position="24"/>
        <end position="25"/>
    </location>
    <ligand>
        <name>substrate</name>
    </ligand>
</feature>
<dbReference type="InterPro" id="IPR051695">
    <property type="entry name" value="Phosphoglycerate_Mutase"/>
</dbReference>
<dbReference type="InterPro" id="IPR029033">
    <property type="entry name" value="His_PPase_superfam"/>
</dbReference>
<dbReference type="SMART" id="SM00855">
    <property type="entry name" value="PGAM"/>
    <property type="match status" value="1"/>
</dbReference>
<protein>
    <submittedName>
        <fullName evidence="4">Phosphoglycerate mutase-like protein</fullName>
    </submittedName>
</protein>
<evidence type="ECO:0000313" key="5">
    <source>
        <dbReference type="Proteomes" id="UP001201163"/>
    </source>
</evidence>
<evidence type="ECO:0000256" key="1">
    <source>
        <dbReference type="ARBA" id="ARBA00022801"/>
    </source>
</evidence>
<dbReference type="Gene3D" id="3.40.50.1240">
    <property type="entry name" value="Phosphoglycerate mutase-like"/>
    <property type="match status" value="1"/>
</dbReference>
<dbReference type="AlphaFoldDB" id="A0AAD4LQ89"/>
<dbReference type="InterPro" id="IPR013078">
    <property type="entry name" value="His_Pase_superF_clade-1"/>
</dbReference>
<feature type="binding site" evidence="3">
    <location>
        <begin position="11"/>
        <end position="18"/>
    </location>
    <ligand>
        <name>substrate</name>
    </ligand>
</feature>
<dbReference type="GO" id="GO:0043456">
    <property type="term" value="P:regulation of pentose-phosphate shunt"/>
    <property type="evidence" value="ECO:0007669"/>
    <property type="project" value="TreeGrafter"/>
</dbReference>
<keyword evidence="5" id="KW-1185">Reference proteome</keyword>
<dbReference type="Pfam" id="PF00300">
    <property type="entry name" value="His_Phos_1"/>
    <property type="match status" value="1"/>
</dbReference>